<dbReference type="AlphaFoldDB" id="A0AAV8T1D6"/>
<dbReference type="InterPro" id="IPR002213">
    <property type="entry name" value="UDP_glucos_trans"/>
</dbReference>
<comment type="caution">
    <text evidence="3">The sequence shown here is derived from an EMBL/GenBank/DDBJ whole genome shotgun (WGS) entry which is preliminary data.</text>
</comment>
<organism evidence="3 4">
    <name type="scientific">Erythroxylum novogranatense</name>
    <dbReference type="NCBI Taxonomy" id="1862640"/>
    <lineage>
        <taxon>Eukaryota</taxon>
        <taxon>Viridiplantae</taxon>
        <taxon>Streptophyta</taxon>
        <taxon>Embryophyta</taxon>
        <taxon>Tracheophyta</taxon>
        <taxon>Spermatophyta</taxon>
        <taxon>Magnoliopsida</taxon>
        <taxon>eudicotyledons</taxon>
        <taxon>Gunneridae</taxon>
        <taxon>Pentapetalae</taxon>
        <taxon>rosids</taxon>
        <taxon>fabids</taxon>
        <taxon>Malpighiales</taxon>
        <taxon>Erythroxylaceae</taxon>
        <taxon>Erythroxylum</taxon>
    </lineage>
</organism>
<dbReference type="FunFam" id="3.40.50.2000:FF:000120">
    <property type="entry name" value="UDP-glycosyltransferase 76C1"/>
    <property type="match status" value="1"/>
</dbReference>
<dbReference type="CDD" id="cd03784">
    <property type="entry name" value="GT1_Gtf-like"/>
    <property type="match status" value="1"/>
</dbReference>
<dbReference type="EMBL" id="JAIWQS010000007">
    <property type="protein sequence ID" value="KAJ8760216.1"/>
    <property type="molecule type" value="Genomic_DNA"/>
</dbReference>
<evidence type="ECO:0000313" key="4">
    <source>
        <dbReference type="Proteomes" id="UP001159364"/>
    </source>
</evidence>
<dbReference type="PANTHER" id="PTHR11926">
    <property type="entry name" value="GLUCOSYL/GLUCURONOSYL TRANSFERASES"/>
    <property type="match status" value="1"/>
</dbReference>
<dbReference type="GO" id="GO:0080043">
    <property type="term" value="F:quercetin 3-O-glucosyltransferase activity"/>
    <property type="evidence" value="ECO:0007669"/>
    <property type="project" value="TreeGrafter"/>
</dbReference>
<dbReference type="Proteomes" id="UP001159364">
    <property type="component" value="Linkage Group LG07"/>
</dbReference>
<evidence type="ECO:0000313" key="3">
    <source>
        <dbReference type="EMBL" id="KAJ8760216.1"/>
    </source>
</evidence>
<evidence type="ECO:0000256" key="1">
    <source>
        <dbReference type="ARBA" id="ARBA00009995"/>
    </source>
</evidence>
<comment type="similarity">
    <text evidence="1">Belongs to the UDP-glycosyltransferase family.</text>
</comment>
<proteinExistence type="inferred from homology"/>
<sequence length="458" mass="51015">MEQRKGRRLVLFPLPFQGHINPMLQLANILHSKGFSITVIHTTFNSPDSSQYPHLTFCPIKGDLSESEASISDVVSLLVLLNVRCSDPFRDCLSGLLSEASEEEPVACLISDAVFYFTQGVANGLGLPRFVLRTGGACSFVVFAAFPFLKDKGYLPVQESKLEELVGEFPPLKVKDLPVVDTKKPEKFCQLVDRMVNETKASSGIIWNTFQELEESALAKLGEELTTRMYPIGPFHNYCPASSSSLLEQDRSSIAWLNKQEPRSVVYVSFGSIAAISEADFLEIAWGLANSKHPFLWVVRCGLVHGNKWLEKLPDRFLEDLNGRGHIVKWAPQLEVLAHPAIALFWTHSGWNSTLESICEGVPMMCTPCSGDQKVNARYVSDVWSVGVQVENGLERETIGRSIRRLMVEKEGDEIRNRILCLKEKASLCLSNSGSSFQCLDQLVSHILSVESIVFHSH</sequence>
<accession>A0AAV8T1D6</accession>
<evidence type="ECO:0000256" key="2">
    <source>
        <dbReference type="ARBA" id="ARBA00022679"/>
    </source>
</evidence>
<keyword evidence="4" id="KW-1185">Reference proteome</keyword>
<reference evidence="3 4" key="1">
    <citation type="submission" date="2021-09" db="EMBL/GenBank/DDBJ databases">
        <title>Genomic insights and catalytic innovation underlie evolution of tropane alkaloids biosynthesis.</title>
        <authorList>
            <person name="Wang Y.-J."/>
            <person name="Tian T."/>
            <person name="Huang J.-P."/>
            <person name="Huang S.-X."/>
        </authorList>
    </citation>
    <scope>NUCLEOTIDE SEQUENCE [LARGE SCALE GENOMIC DNA]</scope>
    <source>
        <strain evidence="3">KIB-2018</strain>
        <tissue evidence="3">Leaf</tissue>
    </source>
</reference>
<dbReference type="Pfam" id="PF00201">
    <property type="entry name" value="UDPGT"/>
    <property type="match status" value="1"/>
</dbReference>
<dbReference type="Gene3D" id="3.40.50.2000">
    <property type="entry name" value="Glycogen Phosphorylase B"/>
    <property type="match status" value="2"/>
</dbReference>
<dbReference type="PANTHER" id="PTHR11926:SF1374">
    <property type="entry name" value="UDP-GLYCOSYLTRANSFERASE 76F1-RELATED"/>
    <property type="match status" value="1"/>
</dbReference>
<evidence type="ECO:0008006" key="5">
    <source>
        <dbReference type="Google" id="ProtNLM"/>
    </source>
</evidence>
<keyword evidence="2" id="KW-0808">Transferase</keyword>
<name>A0AAV8T1D6_9ROSI</name>
<gene>
    <name evidence="3" type="ORF">K2173_011086</name>
</gene>
<dbReference type="SUPFAM" id="SSF53756">
    <property type="entry name" value="UDP-Glycosyltransferase/glycogen phosphorylase"/>
    <property type="match status" value="1"/>
</dbReference>
<dbReference type="GO" id="GO:0080044">
    <property type="term" value="F:quercetin 7-O-glucosyltransferase activity"/>
    <property type="evidence" value="ECO:0007669"/>
    <property type="project" value="TreeGrafter"/>
</dbReference>
<dbReference type="FunFam" id="3.40.50.2000:FF:000060">
    <property type="entry name" value="Glycosyltransferase"/>
    <property type="match status" value="1"/>
</dbReference>
<protein>
    <recommendedName>
        <fullName evidence="5">UDP-glycosyltransferase</fullName>
    </recommendedName>
</protein>